<dbReference type="KEGG" id="marq:MARGE09_P1964"/>
<evidence type="ECO:0000256" key="3">
    <source>
        <dbReference type="SAM" id="SignalP"/>
    </source>
</evidence>
<keyword evidence="1" id="KW-0175">Coiled coil</keyword>
<keyword evidence="5" id="KW-1185">Reference proteome</keyword>
<proteinExistence type="predicted"/>
<feature type="signal peptide" evidence="3">
    <location>
        <begin position="1"/>
        <end position="22"/>
    </location>
</feature>
<sequence>MKILIAACIAIPLSLGVPSAIASDNASESERALLIKAASELEYIKSLLAKAEQARNKKSRIRADYANIDADLTEIQTAIERHANTPKRSPRRVNPLKKHYTR</sequence>
<dbReference type="AlphaFoldDB" id="A0AAN1WHL5"/>
<feature type="chain" id="PRO_5042992640" evidence="3">
    <location>
        <begin position="23"/>
        <end position="102"/>
    </location>
</feature>
<evidence type="ECO:0000256" key="2">
    <source>
        <dbReference type="SAM" id="MobiDB-lite"/>
    </source>
</evidence>
<feature type="coiled-coil region" evidence="1">
    <location>
        <begin position="44"/>
        <end position="71"/>
    </location>
</feature>
<name>A0AAN1WHL5_9GAMM</name>
<dbReference type="RefSeq" id="WP_236987243.1">
    <property type="nucleotide sequence ID" value="NZ_AP023086.1"/>
</dbReference>
<dbReference type="InterPro" id="IPR019110">
    <property type="entry name" value="Uncharacterised_RAQPRD"/>
</dbReference>
<organism evidence="4 5">
    <name type="scientific">Marinagarivorans cellulosilyticus</name>
    <dbReference type="NCBI Taxonomy" id="2721545"/>
    <lineage>
        <taxon>Bacteria</taxon>
        <taxon>Pseudomonadati</taxon>
        <taxon>Pseudomonadota</taxon>
        <taxon>Gammaproteobacteria</taxon>
        <taxon>Cellvibrionales</taxon>
        <taxon>Cellvibrionaceae</taxon>
        <taxon>Marinagarivorans</taxon>
    </lineage>
</organism>
<reference evidence="4 5" key="1">
    <citation type="journal article" date="2022" name="IScience">
        <title>An ultrasensitive nanofiber-based assay for enzymatic hydrolysis and deep-sea microbial degradation of cellulose.</title>
        <authorList>
            <person name="Tsudome M."/>
            <person name="Tachioka M."/>
            <person name="Miyazaki M."/>
            <person name="Uchimura K."/>
            <person name="Tsuda M."/>
            <person name="Takaki Y."/>
            <person name="Deguchi S."/>
        </authorList>
    </citation>
    <scope>NUCLEOTIDE SEQUENCE [LARGE SCALE GENOMIC DNA]</scope>
    <source>
        <strain evidence="4 5">GE09</strain>
    </source>
</reference>
<feature type="compositionally biased region" description="Basic residues" evidence="2">
    <location>
        <begin position="84"/>
        <end position="102"/>
    </location>
</feature>
<feature type="region of interest" description="Disordered" evidence="2">
    <location>
        <begin position="79"/>
        <end position="102"/>
    </location>
</feature>
<gene>
    <name evidence="4" type="ORF">MARGE09_P1964</name>
</gene>
<keyword evidence="3" id="KW-0732">Signal</keyword>
<protein>
    <submittedName>
        <fullName evidence="4">Uncharacterized protein</fullName>
    </submittedName>
</protein>
<accession>A0AAN1WHL5</accession>
<evidence type="ECO:0000256" key="1">
    <source>
        <dbReference type="SAM" id="Coils"/>
    </source>
</evidence>
<dbReference type="EMBL" id="AP023086">
    <property type="protein sequence ID" value="BCD97763.1"/>
    <property type="molecule type" value="Genomic_DNA"/>
</dbReference>
<dbReference type="Pfam" id="PF09686">
    <property type="entry name" value="Plasmid_RAQPRD"/>
    <property type="match status" value="1"/>
</dbReference>
<dbReference type="Proteomes" id="UP001320119">
    <property type="component" value="Chromosome"/>
</dbReference>
<evidence type="ECO:0000313" key="4">
    <source>
        <dbReference type="EMBL" id="BCD97763.1"/>
    </source>
</evidence>
<evidence type="ECO:0000313" key="5">
    <source>
        <dbReference type="Proteomes" id="UP001320119"/>
    </source>
</evidence>